<dbReference type="PANTHER" id="PTHR21496">
    <property type="entry name" value="FERREDOXIN-RELATED"/>
    <property type="match status" value="1"/>
</dbReference>
<evidence type="ECO:0000259" key="7">
    <source>
        <dbReference type="PROSITE" id="PS51296"/>
    </source>
</evidence>
<dbReference type="CDD" id="cd03528">
    <property type="entry name" value="Rieske_RO_ferredoxin"/>
    <property type="match status" value="1"/>
</dbReference>
<feature type="domain" description="Rieske" evidence="7">
    <location>
        <begin position="3"/>
        <end position="98"/>
    </location>
</feature>
<dbReference type="GO" id="GO:0051537">
    <property type="term" value="F:2 iron, 2 sulfur cluster binding"/>
    <property type="evidence" value="ECO:0007669"/>
    <property type="project" value="UniProtKB-KW"/>
</dbReference>
<keyword evidence="4" id="KW-0411">Iron-sulfur</keyword>
<dbReference type="InterPro" id="IPR036922">
    <property type="entry name" value="Rieske_2Fe-2S_sf"/>
</dbReference>
<dbReference type="InterPro" id="IPR017941">
    <property type="entry name" value="Rieske_2Fe-2S"/>
</dbReference>
<evidence type="ECO:0000256" key="4">
    <source>
        <dbReference type="ARBA" id="ARBA00023014"/>
    </source>
</evidence>
<dbReference type="Proteomes" id="UP001317532">
    <property type="component" value="Chromosome"/>
</dbReference>
<evidence type="ECO:0000256" key="5">
    <source>
        <dbReference type="ARBA" id="ARBA00034078"/>
    </source>
</evidence>
<evidence type="ECO:0000313" key="8">
    <source>
        <dbReference type="EMBL" id="BDE05340.1"/>
    </source>
</evidence>
<sequence length="100" mass="10738">MPHPVAKRSAVPPGTTLRVEVDGVEVLLCNVDGEIYAVEDLCTHDGGPLDQGELQGCRIMCPRHGALFDVTSGRALTLPAVVPLPTYEVRIEGDDIFVEV</sequence>
<accession>A0AAN2C884</accession>
<evidence type="ECO:0000256" key="2">
    <source>
        <dbReference type="ARBA" id="ARBA00022723"/>
    </source>
</evidence>
<evidence type="ECO:0000256" key="1">
    <source>
        <dbReference type="ARBA" id="ARBA00022714"/>
    </source>
</evidence>
<evidence type="ECO:0000256" key="6">
    <source>
        <dbReference type="ARBA" id="ARBA00038001"/>
    </source>
</evidence>
<dbReference type="GO" id="GO:0004497">
    <property type="term" value="F:monooxygenase activity"/>
    <property type="evidence" value="ECO:0007669"/>
    <property type="project" value="UniProtKB-ARBA"/>
</dbReference>
<gene>
    <name evidence="8" type="ORF">WPS_06160</name>
</gene>
<organism evidence="8 9">
    <name type="scientific">Vulcanimicrobium alpinum</name>
    <dbReference type="NCBI Taxonomy" id="3016050"/>
    <lineage>
        <taxon>Bacteria</taxon>
        <taxon>Bacillati</taxon>
        <taxon>Vulcanimicrobiota</taxon>
        <taxon>Vulcanimicrobiia</taxon>
        <taxon>Vulcanimicrobiales</taxon>
        <taxon>Vulcanimicrobiaceae</taxon>
        <taxon>Vulcanimicrobium</taxon>
    </lineage>
</organism>
<keyword evidence="1" id="KW-0001">2Fe-2S</keyword>
<dbReference type="GO" id="GO:0046872">
    <property type="term" value="F:metal ion binding"/>
    <property type="evidence" value="ECO:0007669"/>
    <property type="project" value="UniProtKB-KW"/>
</dbReference>
<name>A0AAN2C884_UNVUL</name>
<dbReference type="AlphaFoldDB" id="A0AAN2C884"/>
<keyword evidence="9" id="KW-1185">Reference proteome</keyword>
<keyword evidence="2" id="KW-0479">Metal-binding</keyword>
<dbReference type="PROSITE" id="PS51296">
    <property type="entry name" value="RIESKE"/>
    <property type="match status" value="1"/>
</dbReference>
<protein>
    <submittedName>
        <fullName evidence="8">(2Fe-2S)-binding protein</fullName>
    </submittedName>
</protein>
<comment type="similarity">
    <text evidence="6">Belongs to the bacterial ring-hydroxylating dioxygenase ferredoxin component family.</text>
</comment>
<reference evidence="8 9" key="1">
    <citation type="journal article" date="2022" name="ISME Commun">
        <title>Vulcanimicrobium alpinus gen. nov. sp. nov., the first cultivated representative of the candidate phylum 'Eremiobacterota', is a metabolically versatile aerobic anoxygenic phototroph.</title>
        <authorList>
            <person name="Yabe S."/>
            <person name="Muto K."/>
            <person name="Abe K."/>
            <person name="Yokota A."/>
            <person name="Staudigel H."/>
            <person name="Tebo B.M."/>
        </authorList>
    </citation>
    <scope>NUCLEOTIDE SEQUENCE [LARGE SCALE GENOMIC DNA]</scope>
    <source>
        <strain evidence="8 9">WC8-2</strain>
    </source>
</reference>
<evidence type="ECO:0000256" key="3">
    <source>
        <dbReference type="ARBA" id="ARBA00023004"/>
    </source>
</evidence>
<dbReference type="SUPFAM" id="SSF50022">
    <property type="entry name" value="ISP domain"/>
    <property type="match status" value="1"/>
</dbReference>
<dbReference type="Gene3D" id="2.102.10.10">
    <property type="entry name" value="Rieske [2Fe-2S] iron-sulphur domain"/>
    <property type="match status" value="1"/>
</dbReference>
<dbReference type="Pfam" id="PF00355">
    <property type="entry name" value="Rieske"/>
    <property type="match status" value="1"/>
</dbReference>
<dbReference type="RefSeq" id="WP_317996390.1">
    <property type="nucleotide sequence ID" value="NZ_AP025523.1"/>
</dbReference>
<dbReference type="KEGG" id="vab:WPS_06160"/>
<evidence type="ECO:0000313" key="9">
    <source>
        <dbReference type="Proteomes" id="UP001317532"/>
    </source>
</evidence>
<keyword evidence="3" id="KW-0408">Iron</keyword>
<proteinExistence type="inferred from homology"/>
<dbReference type="EMBL" id="AP025523">
    <property type="protein sequence ID" value="BDE05340.1"/>
    <property type="molecule type" value="Genomic_DNA"/>
</dbReference>
<dbReference type="GO" id="GO:0016705">
    <property type="term" value="F:oxidoreductase activity, acting on paired donors, with incorporation or reduction of molecular oxygen"/>
    <property type="evidence" value="ECO:0007669"/>
    <property type="project" value="UniProtKB-ARBA"/>
</dbReference>
<dbReference type="PANTHER" id="PTHR21496:SF0">
    <property type="entry name" value="RIESKE DOMAIN-CONTAINING PROTEIN"/>
    <property type="match status" value="1"/>
</dbReference>
<comment type="cofactor">
    <cofactor evidence="5">
        <name>[2Fe-2S] cluster</name>
        <dbReference type="ChEBI" id="CHEBI:190135"/>
    </cofactor>
</comment>